<evidence type="ECO:0000256" key="4">
    <source>
        <dbReference type="ARBA" id="ARBA00023004"/>
    </source>
</evidence>
<feature type="binding site" evidence="7">
    <location>
        <position position="304"/>
    </location>
    <ligand>
        <name>[4Fe-4S] cluster</name>
        <dbReference type="ChEBI" id="CHEBI:49883"/>
    </ligand>
</feature>
<evidence type="ECO:0000313" key="10">
    <source>
        <dbReference type="EMBL" id="HDD45310.1"/>
    </source>
</evidence>
<dbReference type="GO" id="GO:0016114">
    <property type="term" value="P:terpenoid biosynthetic process"/>
    <property type="evidence" value="ECO:0007669"/>
    <property type="project" value="InterPro"/>
</dbReference>
<dbReference type="GO" id="GO:0051539">
    <property type="term" value="F:4 iron, 4 sulfur cluster binding"/>
    <property type="evidence" value="ECO:0007669"/>
    <property type="project" value="UniProtKB-UniRule"/>
</dbReference>
<comment type="caution">
    <text evidence="10">The sequence shown here is derived from an EMBL/GenBank/DDBJ whole genome shotgun (WGS) entry which is preliminary data.</text>
</comment>
<dbReference type="InterPro" id="IPR016425">
    <property type="entry name" value="IspG_bac"/>
</dbReference>
<dbReference type="NCBIfam" id="NF001540">
    <property type="entry name" value="PRK00366.1"/>
    <property type="match status" value="1"/>
</dbReference>
<feature type="binding site" evidence="7">
    <location>
        <position position="265"/>
    </location>
    <ligand>
        <name>[4Fe-4S] cluster</name>
        <dbReference type="ChEBI" id="CHEBI:49883"/>
    </ligand>
</feature>
<organism evidence="10">
    <name type="scientific">Desulfofervidus auxilii</name>
    <dbReference type="NCBI Taxonomy" id="1621989"/>
    <lineage>
        <taxon>Bacteria</taxon>
        <taxon>Pseudomonadati</taxon>
        <taxon>Thermodesulfobacteriota</taxon>
        <taxon>Candidatus Desulfofervidia</taxon>
        <taxon>Candidatus Desulfofervidales</taxon>
        <taxon>Candidatus Desulfofervidaceae</taxon>
        <taxon>Candidatus Desulfofervidus</taxon>
    </lineage>
</organism>
<feature type="domain" description="IspG TIM-barrel" evidence="8">
    <location>
        <begin position="4"/>
        <end position="244"/>
    </location>
</feature>
<comment type="similarity">
    <text evidence="7">Belongs to the IspG family.</text>
</comment>
<proteinExistence type="inferred from homology"/>
<dbReference type="GO" id="GO:0019288">
    <property type="term" value="P:isopentenyl diphosphate biosynthetic process, methylerythritol 4-phosphate pathway"/>
    <property type="evidence" value="ECO:0007669"/>
    <property type="project" value="UniProtKB-UniRule"/>
</dbReference>
<dbReference type="Proteomes" id="UP000886289">
    <property type="component" value="Unassembled WGS sequence"/>
</dbReference>
<accession>A0A7C0Y8S1</accession>
<dbReference type="HAMAP" id="MF_00159">
    <property type="entry name" value="IspG"/>
    <property type="match status" value="1"/>
</dbReference>
<dbReference type="InterPro" id="IPR058579">
    <property type="entry name" value="IspG_C"/>
</dbReference>
<dbReference type="EMBL" id="DRBS01000395">
    <property type="protein sequence ID" value="HDD45310.1"/>
    <property type="molecule type" value="Genomic_DNA"/>
</dbReference>
<dbReference type="Gene3D" id="3.30.413.10">
    <property type="entry name" value="Sulfite Reductase Hemoprotein, domain 1"/>
    <property type="match status" value="1"/>
</dbReference>
<dbReference type="Gene3D" id="3.20.20.20">
    <property type="entry name" value="Dihydropteroate synthase-like"/>
    <property type="match status" value="1"/>
</dbReference>
<dbReference type="EC" id="1.17.7.3" evidence="7"/>
<dbReference type="GO" id="GO:0005506">
    <property type="term" value="F:iron ion binding"/>
    <property type="evidence" value="ECO:0007669"/>
    <property type="project" value="InterPro"/>
</dbReference>
<dbReference type="PANTHER" id="PTHR30454">
    <property type="entry name" value="4-HYDROXY-3-METHYLBUT-2-EN-1-YL DIPHOSPHATE SYNTHASE"/>
    <property type="match status" value="1"/>
</dbReference>
<gene>
    <name evidence="7" type="primary">ispG</name>
    <name evidence="10" type="ORF">ENG63_10710</name>
</gene>
<dbReference type="SUPFAM" id="SSF51717">
    <property type="entry name" value="Dihydropteroate synthetase-like"/>
    <property type="match status" value="1"/>
</dbReference>
<dbReference type="InterPro" id="IPR045854">
    <property type="entry name" value="NO2/SO3_Rdtase_4Fe4S_sf"/>
</dbReference>
<name>A0A7C0Y8S1_DESA2</name>
<dbReference type="SUPFAM" id="SSF56014">
    <property type="entry name" value="Nitrite and sulphite reductase 4Fe-4S domain-like"/>
    <property type="match status" value="1"/>
</dbReference>
<evidence type="ECO:0000256" key="3">
    <source>
        <dbReference type="ARBA" id="ARBA00023002"/>
    </source>
</evidence>
<keyword evidence="6 7" id="KW-0414">Isoprene biosynthesis</keyword>
<keyword evidence="1 7" id="KW-0004">4Fe-4S</keyword>
<dbReference type="NCBIfam" id="TIGR00612">
    <property type="entry name" value="ispG_gcpE"/>
    <property type="match status" value="1"/>
</dbReference>
<keyword evidence="4 7" id="KW-0408">Iron</keyword>
<comment type="function">
    <text evidence="7">Converts 2C-methyl-D-erythritol 2,4-cyclodiphosphate (ME-2,4cPP) into 1-hydroxy-2-methyl-2-(E)-butenyl 4-diphosphate.</text>
</comment>
<keyword evidence="3 7" id="KW-0560">Oxidoreductase</keyword>
<dbReference type="InterPro" id="IPR058578">
    <property type="entry name" value="IspG_TIM"/>
</dbReference>
<dbReference type="FunFam" id="3.20.20.20:FF:000001">
    <property type="entry name" value="4-hydroxy-3-methylbut-2-en-1-yl diphosphate synthase (flavodoxin)"/>
    <property type="match status" value="1"/>
</dbReference>
<dbReference type="PIRSF" id="PIRSF004640">
    <property type="entry name" value="IspG"/>
    <property type="match status" value="1"/>
</dbReference>
<evidence type="ECO:0000256" key="6">
    <source>
        <dbReference type="ARBA" id="ARBA00023229"/>
    </source>
</evidence>
<protein>
    <recommendedName>
        <fullName evidence="7">4-hydroxy-3-methylbut-2-en-1-yl diphosphate synthase (flavodoxin)</fullName>
        <ecNumber evidence="7">1.17.7.3</ecNumber>
    </recommendedName>
    <alternativeName>
        <fullName evidence="7">1-hydroxy-2-methyl-2-(E)-butenyl 4-diphosphate synthase</fullName>
    </alternativeName>
</protein>
<feature type="binding site" evidence="7">
    <location>
        <position position="297"/>
    </location>
    <ligand>
        <name>[4Fe-4S] cluster</name>
        <dbReference type="ChEBI" id="CHEBI:49883"/>
    </ligand>
</feature>
<dbReference type="AlphaFoldDB" id="A0A7C0Y8S1"/>
<dbReference type="UniPathway" id="UPA00056">
    <property type="reaction ID" value="UER00096"/>
</dbReference>
<evidence type="ECO:0000259" key="9">
    <source>
        <dbReference type="Pfam" id="PF26540"/>
    </source>
</evidence>
<dbReference type="InterPro" id="IPR011005">
    <property type="entry name" value="Dihydropteroate_synth-like_sf"/>
</dbReference>
<evidence type="ECO:0000256" key="2">
    <source>
        <dbReference type="ARBA" id="ARBA00022723"/>
    </source>
</evidence>
<dbReference type="GO" id="GO:0046429">
    <property type="term" value="F:4-hydroxy-3-methylbut-2-en-1-yl diphosphate synthase activity (ferredoxin)"/>
    <property type="evidence" value="ECO:0007669"/>
    <property type="project" value="UniProtKB-UniRule"/>
</dbReference>
<keyword evidence="5 7" id="KW-0411">Iron-sulfur</keyword>
<sequence length="350" mass="38355">MRKTRPIFLGKMQIGGGAPIRVQSMTTTHPTDIEKTLRQIKKLEEVGCEIIRIAVPDKKAVEAIPLIKKQINIPIIADIHFDYKLAIESIKKGADGIRINPGNIGGEKKLKKVIDIAKEYQVAVRIGVNSGSLEKDILKQYKSPTPEAMVASALRSISFLEKWGFYNFKVSLKSSNVLHTISAYRLLAEKVDYPFHIGVTEAGPPLRSAVKSAIALGILLMEGIGETIRVSVTGDPVIEVQIAYEILRSLGLRKYGIDLISCPTCGRCEIDLISLVSEVERQLSWVKEPIKVAVMGCVVNGPGEAKEADIGIAGGKGVGILFKKGKVIKKIKEELLVTTLVEEIKKMLKH</sequence>
<feature type="domain" description="IspG C-terminal" evidence="9">
    <location>
        <begin position="259"/>
        <end position="346"/>
    </location>
</feature>
<evidence type="ECO:0000259" key="8">
    <source>
        <dbReference type="Pfam" id="PF04551"/>
    </source>
</evidence>
<reference evidence="10" key="1">
    <citation type="journal article" date="2020" name="mSystems">
        <title>Genome- and Community-Level Interaction Insights into Carbon Utilization and Element Cycling Functions of Hydrothermarchaeota in Hydrothermal Sediment.</title>
        <authorList>
            <person name="Zhou Z."/>
            <person name="Liu Y."/>
            <person name="Xu W."/>
            <person name="Pan J."/>
            <person name="Luo Z.H."/>
            <person name="Li M."/>
        </authorList>
    </citation>
    <scope>NUCLEOTIDE SEQUENCE [LARGE SCALE GENOMIC DNA]</scope>
    <source>
        <strain evidence="10">HyVt-233</strain>
    </source>
</reference>
<comment type="pathway">
    <text evidence="7">Isoprenoid biosynthesis; isopentenyl diphosphate biosynthesis via DXP pathway; isopentenyl diphosphate from 1-deoxy-D-xylulose 5-phosphate: step 5/6.</text>
</comment>
<dbReference type="InterPro" id="IPR004588">
    <property type="entry name" value="IspG_bac-typ"/>
</dbReference>
<feature type="binding site" evidence="7">
    <location>
        <position position="262"/>
    </location>
    <ligand>
        <name>[4Fe-4S] cluster</name>
        <dbReference type="ChEBI" id="CHEBI:49883"/>
    </ligand>
</feature>
<evidence type="ECO:0000256" key="1">
    <source>
        <dbReference type="ARBA" id="ARBA00022485"/>
    </source>
</evidence>
<dbReference type="Pfam" id="PF26540">
    <property type="entry name" value="GcpE_C"/>
    <property type="match status" value="1"/>
</dbReference>
<comment type="catalytic activity">
    <reaction evidence="7">
        <text>(2E)-4-hydroxy-3-methylbut-2-enyl diphosphate + oxidized [flavodoxin] + H2O + 2 H(+) = 2-C-methyl-D-erythritol 2,4-cyclic diphosphate + reduced [flavodoxin]</text>
        <dbReference type="Rhea" id="RHEA:43604"/>
        <dbReference type="Rhea" id="RHEA-COMP:10622"/>
        <dbReference type="Rhea" id="RHEA-COMP:10623"/>
        <dbReference type="ChEBI" id="CHEBI:15377"/>
        <dbReference type="ChEBI" id="CHEBI:15378"/>
        <dbReference type="ChEBI" id="CHEBI:57618"/>
        <dbReference type="ChEBI" id="CHEBI:58210"/>
        <dbReference type="ChEBI" id="CHEBI:58483"/>
        <dbReference type="ChEBI" id="CHEBI:128753"/>
        <dbReference type="EC" id="1.17.7.3"/>
    </reaction>
</comment>
<evidence type="ECO:0000256" key="5">
    <source>
        <dbReference type="ARBA" id="ARBA00023014"/>
    </source>
</evidence>
<dbReference type="PANTHER" id="PTHR30454:SF0">
    <property type="entry name" value="4-HYDROXY-3-METHYLBUT-2-EN-1-YL DIPHOSPHATE SYNTHASE (FERREDOXIN), CHLOROPLASTIC"/>
    <property type="match status" value="1"/>
</dbReference>
<dbReference type="FunFam" id="3.30.413.10:FF:000005">
    <property type="entry name" value="4-hydroxy-3-methylbut-2-en-1-yl diphosphate synthase (flavodoxin)"/>
    <property type="match status" value="1"/>
</dbReference>
<keyword evidence="2 7" id="KW-0479">Metal-binding</keyword>
<dbReference type="Pfam" id="PF04551">
    <property type="entry name" value="GcpE"/>
    <property type="match status" value="1"/>
</dbReference>
<dbReference type="GO" id="GO:0141197">
    <property type="term" value="F:4-hydroxy-3-methylbut-2-enyl-diphosphate synthase activity (flavodoxin)"/>
    <property type="evidence" value="ECO:0007669"/>
    <property type="project" value="UniProtKB-EC"/>
</dbReference>
<comment type="cofactor">
    <cofactor evidence="7">
        <name>[4Fe-4S] cluster</name>
        <dbReference type="ChEBI" id="CHEBI:49883"/>
    </cofactor>
    <text evidence="7">Binds 1 [4Fe-4S] cluster.</text>
</comment>
<evidence type="ECO:0000256" key="7">
    <source>
        <dbReference type="HAMAP-Rule" id="MF_00159"/>
    </source>
</evidence>